<evidence type="ECO:0000313" key="3">
    <source>
        <dbReference type="Proteomes" id="UP000785679"/>
    </source>
</evidence>
<evidence type="ECO:0000256" key="1">
    <source>
        <dbReference type="SAM" id="MobiDB-lite"/>
    </source>
</evidence>
<dbReference type="Proteomes" id="UP000785679">
    <property type="component" value="Unassembled WGS sequence"/>
</dbReference>
<comment type="caution">
    <text evidence="2">The sequence shown here is derived from an EMBL/GenBank/DDBJ whole genome shotgun (WGS) entry which is preliminary data.</text>
</comment>
<keyword evidence="3" id="KW-1185">Reference proteome</keyword>
<name>A0A8J8P1B2_HALGN</name>
<feature type="compositionally biased region" description="Polar residues" evidence="1">
    <location>
        <begin position="343"/>
        <end position="358"/>
    </location>
</feature>
<gene>
    <name evidence="2" type="ORF">FGO68_gene14724</name>
</gene>
<feature type="region of interest" description="Disordered" evidence="1">
    <location>
        <begin position="436"/>
        <end position="493"/>
    </location>
</feature>
<feature type="compositionally biased region" description="Polar residues" evidence="1">
    <location>
        <begin position="300"/>
        <end position="332"/>
    </location>
</feature>
<evidence type="ECO:0000313" key="2">
    <source>
        <dbReference type="EMBL" id="TNV86107.1"/>
    </source>
</evidence>
<feature type="region of interest" description="Disordered" evidence="1">
    <location>
        <begin position="520"/>
        <end position="609"/>
    </location>
</feature>
<accession>A0A8J8P1B2</accession>
<dbReference type="AlphaFoldDB" id="A0A8J8P1B2"/>
<proteinExistence type="predicted"/>
<feature type="compositionally biased region" description="Polar residues" evidence="1">
    <location>
        <begin position="406"/>
        <end position="421"/>
    </location>
</feature>
<reference evidence="2" key="1">
    <citation type="submission" date="2019-06" db="EMBL/GenBank/DDBJ databases">
        <authorList>
            <person name="Zheng W."/>
        </authorList>
    </citation>
    <scope>NUCLEOTIDE SEQUENCE</scope>
    <source>
        <strain evidence="2">QDHG01</strain>
    </source>
</reference>
<feature type="region of interest" description="Disordered" evidence="1">
    <location>
        <begin position="17"/>
        <end position="39"/>
    </location>
</feature>
<feature type="compositionally biased region" description="Basic residues" evidence="1">
    <location>
        <begin position="441"/>
        <end position="454"/>
    </location>
</feature>
<feature type="region of interest" description="Disordered" evidence="1">
    <location>
        <begin position="406"/>
        <end position="425"/>
    </location>
</feature>
<protein>
    <submittedName>
        <fullName evidence="2">Uncharacterized protein</fullName>
    </submittedName>
</protein>
<feature type="compositionally biased region" description="Polar residues" evidence="1">
    <location>
        <begin position="520"/>
        <end position="534"/>
    </location>
</feature>
<organism evidence="2 3">
    <name type="scientific">Halteria grandinella</name>
    <dbReference type="NCBI Taxonomy" id="5974"/>
    <lineage>
        <taxon>Eukaryota</taxon>
        <taxon>Sar</taxon>
        <taxon>Alveolata</taxon>
        <taxon>Ciliophora</taxon>
        <taxon>Intramacronucleata</taxon>
        <taxon>Spirotrichea</taxon>
        <taxon>Stichotrichia</taxon>
        <taxon>Sporadotrichida</taxon>
        <taxon>Halteriidae</taxon>
        <taxon>Halteria</taxon>
    </lineage>
</organism>
<dbReference type="EMBL" id="RRYP01001306">
    <property type="protein sequence ID" value="TNV86107.1"/>
    <property type="molecule type" value="Genomic_DNA"/>
</dbReference>
<sequence length="834" mass="92601">MDAQNYAQTLSHYQNLLLSQSPSGSPPNQSMIQTSMMHHPQPGSLGNIIRPFPNPAQKKAIRKIKYFEDQLMLQQQAQAQNMLVVGGVGGHLRNKSGMSQTFHKGVLKLGNSGLTTHSPLKEAQIFDPMLQGSPQALMYQHMMNSPMQLNSYEFNQLPNHFLMNTASNADIQNTLFLLGQNQNNSRMSVSNGAAVAPNGFRTQSDFARPLTLGQIMPTYQQQLLSQMQIKPQAMPRSKMIIKLTSLQKSKLHSGVNGRESVITPDNNKMQISGHNLQQEQQSPDHLQTAFDFSHQVTQQYANPSSPLQQFGSQSFSGTAMPTPFLGNTTKNLDSVDEDLQFPNAGTQSTNSPGKEPIFNNQVAEEGMSKEFLASLLNVGRPPMNKQKQSRQSSNQQTSLHNTLTNLQGTSNATLNPQQPDDASSPRLIDQLEEKLKNQGKILRKVPPKYKKKSKQTMNPSPPTQLGGGKQAKKDQSKEPSKQKAPNDSSINGDVTTEVVKHLNQDIFMIFNDNAPQTLKSSIQEQPTPASSTHPISPPHKESSGKYKNSIILPEIEGESPPPLIKKTKKKKSKDAQLRKHSSSIHDTSNAQKEREDSHGGGSNLRNSNERSNQLLLQKINEKLRDPTFFDSIKKPNIMRSSDGFKSQAKLEEGKIQSLTLPPKVTQLNQLKGLKPPSQGQRMSPPSVVTLVPVSNTPQYGKKVLSNSSNFEKGMLSGGDLKYGNKPPSTAQLVRDGNLQLPEHQDVIVHPKDLAKPKYMNARNRDEQYKRFLINITSTKSQQLKEQVLHMSKESIAAASQPSAFKNNEVRYPKVVMIEPTFNQHGKALQFRDIQ</sequence>
<feature type="compositionally biased region" description="Low complexity" evidence="1">
    <location>
        <begin position="17"/>
        <end position="30"/>
    </location>
</feature>
<feature type="compositionally biased region" description="Polar residues" evidence="1">
    <location>
        <begin position="483"/>
        <end position="493"/>
    </location>
</feature>
<feature type="region of interest" description="Disordered" evidence="1">
    <location>
        <begin position="300"/>
        <end position="358"/>
    </location>
</feature>
<feature type="compositionally biased region" description="Basic and acidic residues" evidence="1">
    <location>
        <begin position="471"/>
        <end position="481"/>
    </location>
</feature>
<feature type="compositionally biased region" description="Basic residues" evidence="1">
    <location>
        <begin position="565"/>
        <end position="582"/>
    </location>
</feature>